<dbReference type="PRINTS" id="PR01333">
    <property type="entry name" value="2POREKCHANEL"/>
</dbReference>
<feature type="transmembrane region" description="Helical" evidence="10">
    <location>
        <begin position="630"/>
        <end position="651"/>
    </location>
</feature>
<keyword evidence="6 10" id="KW-0472">Membrane</keyword>
<dbReference type="AlphaFoldDB" id="A0A814MR13"/>
<evidence type="ECO:0000313" key="15">
    <source>
        <dbReference type="Proteomes" id="UP000663855"/>
    </source>
</evidence>
<dbReference type="Proteomes" id="UP000663834">
    <property type="component" value="Unassembled WGS sequence"/>
</dbReference>
<dbReference type="Proteomes" id="UP000663855">
    <property type="component" value="Unassembled WGS sequence"/>
</dbReference>
<evidence type="ECO:0000256" key="8">
    <source>
        <dbReference type="RuleBase" id="RU003857"/>
    </source>
</evidence>
<feature type="transmembrane region" description="Helical" evidence="10">
    <location>
        <begin position="690"/>
        <end position="711"/>
    </location>
</feature>
<proteinExistence type="inferred from homology"/>
<keyword evidence="4 10" id="KW-1133">Transmembrane helix</keyword>
<gene>
    <name evidence="12" type="ORF">CJN711_LOCUS6285</name>
    <name evidence="13" type="ORF">KQP761_LOCUS26907</name>
    <name evidence="14" type="ORF">MBJ925_LOCUS22899</name>
</gene>
<evidence type="ECO:0000256" key="1">
    <source>
        <dbReference type="ARBA" id="ARBA00004141"/>
    </source>
</evidence>
<dbReference type="PANTHER" id="PTHR11003:SF334">
    <property type="entry name" value="FI03418P"/>
    <property type="match status" value="1"/>
</dbReference>
<evidence type="ECO:0000256" key="7">
    <source>
        <dbReference type="ARBA" id="ARBA00023303"/>
    </source>
</evidence>
<dbReference type="EMBL" id="CAJNRE010011665">
    <property type="protein sequence ID" value="CAF2104136.1"/>
    <property type="molecule type" value="Genomic_DNA"/>
</dbReference>
<evidence type="ECO:0000256" key="2">
    <source>
        <dbReference type="ARBA" id="ARBA00022448"/>
    </source>
</evidence>
<reference evidence="12" key="1">
    <citation type="submission" date="2021-02" db="EMBL/GenBank/DDBJ databases">
        <authorList>
            <person name="Nowell W R."/>
        </authorList>
    </citation>
    <scope>NUCLEOTIDE SEQUENCE</scope>
</reference>
<dbReference type="PANTHER" id="PTHR11003">
    <property type="entry name" value="POTASSIUM CHANNEL, SUBFAMILY K"/>
    <property type="match status" value="1"/>
</dbReference>
<keyword evidence="7 8" id="KW-0407">Ion channel</keyword>
<comment type="similarity">
    <text evidence="8">Belongs to the two pore domain potassium channel (TC 1.A.1.8) family.</text>
</comment>
<feature type="compositionally biased region" description="Polar residues" evidence="9">
    <location>
        <begin position="497"/>
        <end position="509"/>
    </location>
</feature>
<dbReference type="OrthoDB" id="297496at2759"/>
<evidence type="ECO:0000256" key="6">
    <source>
        <dbReference type="ARBA" id="ARBA00023136"/>
    </source>
</evidence>
<feature type="region of interest" description="Disordered" evidence="9">
    <location>
        <begin position="452"/>
        <end position="509"/>
    </location>
</feature>
<feature type="transmembrane region" description="Helical" evidence="10">
    <location>
        <begin position="657"/>
        <end position="678"/>
    </location>
</feature>
<organism evidence="12 15">
    <name type="scientific">Rotaria magnacalcarata</name>
    <dbReference type="NCBI Taxonomy" id="392030"/>
    <lineage>
        <taxon>Eukaryota</taxon>
        <taxon>Metazoa</taxon>
        <taxon>Spiralia</taxon>
        <taxon>Gnathifera</taxon>
        <taxon>Rotifera</taxon>
        <taxon>Eurotatoria</taxon>
        <taxon>Bdelloidea</taxon>
        <taxon>Philodinida</taxon>
        <taxon>Philodinidae</taxon>
        <taxon>Rotaria</taxon>
    </lineage>
</organism>
<dbReference type="Pfam" id="PF07885">
    <property type="entry name" value="Ion_trans_2"/>
    <property type="match status" value="2"/>
</dbReference>
<feature type="transmembrane region" description="Helical" evidence="10">
    <location>
        <begin position="67"/>
        <end position="85"/>
    </location>
</feature>
<feature type="transmembrane region" description="Helical" evidence="10">
    <location>
        <begin position="197"/>
        <end position="215"/>
    </location>
</feature>
<sequence length="731" mass="83162">MSTSRYAVVRRLSRVLLLPLHGHSRKHDSMRRRRAKDPFSIEDELICTKENCLSCCKKFTAFMFSRVGLFFVMIGYVALGGWLFQGLEARNEQDMRRSMSEKLNSTLYKLWDEILRVNPYPYHDKRGNFTLYATEELEKFEATVIQQVQQGFDGRTRPGADPDWNYFGAVLYAVTLVSTIGYGHITTKTVAGKIATVLYSAFGVPLMMLFVANIGSTMAKLFAFVFSRIKIIFCCRWRNKNKRVSLKKTPQQADKETTIHIDEKQITTKSNLKQTEVDQKLLEKVTTDESLKFYLPTQMDSLSNSPTQTNEISTSDTKQLPADIRLNMLTGAPATMNKSRSLASSTNTVEERSKDALDRINELIRKNSVLDTDNQDNNEFCNDDDRLLTLTNQDRRHQLHDISPIEFYINETNKLTNNLESPLNDESIIKPESEKSTNANIKQSIISETTTTTTTTTTSNDNTENSLVAKEIPKTKTSKQKLKRSISESTHNRKSTIKTSNEAEVSPTIDNNVPAKSSCRRFFLRKVKKNSADEINQNDSLEQDSTKIINDPSRKLARKSQSFDECLRSFPPPPDYEESAAQEITPSPAVTWKPDNELYSAKTRYDFPKIAHMEDDDEESYEDEQMTVPLLVTVFVIPLYLTLGAILFNIWENWGFLNSFYFCFTTLTTIGFGDFVPGASITALAAKEKLICASLYILLGLVLIAMCFNLMKEQLSQKVKQIAGKWGILEY</sequence>
<evidence type="ECO:0000259" key="11">
    <source>
        <dbReference type="Pfam" id="PF07885"/>
    </source>
</evidence>
<feature type="domain" description="Potassium channel" evidence="11">
    <location>
        <begin position="163"/>
        <end position="219"/>
    </location>
</feature>
<dbReference type="EMBL" id="CAJNOV010001887">
    <property type="protein sequence ID" value="CAF1082821.1"/>
    <property type="molecule type" value="Genomic_DNA"/>
</dbReference>
<feature type="transmembrane region" description="Helical" evidence="10">
    <location>
        <begin position="164"/>
        <end position="185"/>
    </location>
</feature>
<keyword evidence="5 8" id="KW-0406">Ion transport</keyword>
<evidence type="ECO:0000256" key="9">
    <source>
        <dbReference type="SAM" id="MobiDB-lite"/>
    </source>
</evidence>
<evidence type="ECO:0000256" key="4">
    <source>
        <dbReference type="ARBA" id="ARBA00022989"/>
    </source>
</evidence>
<comment type="caution">
    <text evidence="12">The sequence shown here is derived from an EMBL/GenBank/DDBJ whole genome shotgun (WGS) entry which is preliminary data.</text>
</comment>
<protein>
    <recommendedName>
        <fullName evidence="11">Potassium channel domain-containing protein</fullName>
    </recommendedName>
</protein>
<evidence type="ECO:0000256" key="10">
    <source>
        <dbReference type="SAM" id="Phobius"/>
    </source>
</evidence>
<evidence type="ECO:0000313" key="14">
    <source>
        <dbReference type="EMBL" id="CAF2104136.1"/>
    </source>
</evidence>
<dbReference type="GO" id="GO:0015271">
    <property type="term" value="F:outward rectifier potassium channel activity"/>
    <property type="evidence" value="ECO:0007669"/>
    <property type="project" value="TreeGrafter"/>
</dbReference>
<dbReference type="Proteomes" id="UP000663824">
    <property type="component" value="Unassembled WGS sequence"/>
</dbReference>
<dbReference type="InterPro" id="IPR003280">
    <property type="entry name" value="2pore_dom_K_chnl"/>
</dbReference>
<dbReference type="GO" id="GO:0005886">
    <property type="term" value="C:plasma membrane"/>
    <property type="evidence" value="ECO:0007669"/>
    <property type="project" value="TreeGrafter"/>
</dbReference>
<evidence type="ECO:0000256" key="3">
    <source>
        <dbReference type="ARBA" id="ARBA00022692"/>
    </source>
</evidence>
<dbReference type="InterPro" id="IPR013099">
    <property type="entry name" value="K_chnl_dom"/>
</dbReference>
<comment type="subcellular location">
    <subcellularLocation>
        <location evidence="1">Membrane</location>
        <topology evidence="1">Multi-pass membrane protein</topology>
    </subcellularLocation>
</comment>
<accession>A0A814MR13</accession>
<feature type="domain" description="Potassium channel" evidence="11">
    <location>
        <begin position="637"/>
        <end position="715"/>
    </location>
</feature>
<dbReference type="EMBL" id="CAJNOW010014759">
    <property type="protein sequence ID" value="CAF1635057.1"/>
    <property type="molecule type" value="Genomic_DNA"/>
</dbReference>
<evidence type="ECO:0000313" key="13">
    <source>
        <dbReference type="EMBL" id="CAF1635057.1"/>
    </source>
</evidence>
<dbReference type="GO" id="GO:0022841">
    <property type="term" value="F:potassium ion leak channel activity"/>
    <property type="evidence" value="ECO:0007669"/>
    <property type="project" value="TreeGrafter"/>
</dbReference>
<dbReference type="Gene3D" id="1.10.287.70">
    <property type="match status" value="2"/>
</dbReference>
<dbReference type="SUPFAM" id="SSF81324">
    <property type="entry name" value="Voltage-gated potassium channels"/>
    <property type="match status" value="2"/>
</dbReference>
<dbReference type="GO" id="GO:0030322">
    <property type="term" value="P:stabilization of membrane potential"/>
    <property type="evidence" value="ECO:0007669"/>
    <property type="project" value="TreeGrafter"/>
</dbReference>
<keyword evidence="2 8" id="KW-0813">Transport</keyword>
<evidence type="ECO:0000313" key="12">
    <source>
        <dbReference type="EMBL" id="CAF1082821.1"/>
    </source>
</evidence>
<evidence type="ECO:0000256" key="5">
    <source>
        <dbReference type="ARBA" id="ARBA00023065"/>
    </source>
</evidence>
<name>A0A814MR13_9BILA</name>
<keyword evidence="3 8" id="KW-0812">Transmembrane</keyword>